<dbReference type="PANTHER" id="PTHR10174:SF224">
    <property type="entry name" value="RETINOL-BINDING PROTEIN PINTA"/>
    <property type="match status" value="1"/>
</dbReference>
<dbReference type="Gene3D" id="3.40.525.10">
    <property type="entry name" value="CRAL-TRIO lipid binding domain"/>
    <property type="match status" value="1"/>
</dbReference>
<dbReference type="EMBL" id="JARBHB010000014">
    <property type="protein sequence ID" value="KAJ8868674.1"/>
    <property type="molecule type" value="Genomic_DNA"/>
</dbReference>
<feature type="region of interest" description="Disordered" evidence="1">
    <location>
        <begin position="1"/>
        <end position="30"/>
    </location>
</feature>
<dbReference type="PROSITE" id="PS50191">
    <property type="entry name" value="CRAL_TRIO"/>
    <property type="match status" value="1"/>
</dbReference>
<comment type="caution">
    <text evidence="3">The sequence shown here is derived from an EMBL/GenBank/DDBJ whole genome shotgun (WGS) entry which is preliminary data.</text>
</comment>
<accession>A0ABQ9G8B2</accession>
<evidence type="ECO:0000313" key="4">
    <source>
        <dbReference type="Proteomes" id="UP001159363"/>
    </source>
</evidence>
<dbReference type="PANTHER" id="PTHR10174">
    <property type="entry name" value="ALPHA-TOCOPHEROL TRANSFER PROTEIN-RELATED"/>
    <property type="match status" value="1"/>
</dbReference>
<dbReference type="CDD" id="cd00170">
    <property type="entry name" value="SEC14"/>
    <property type="match status" value="1"/>
</dbReference>
<dbReference type="Gene3D" id="1.20.5.1200">
    <property type="entry name" value="Alpha-tocopherol transfer"/>
    <property type="match status" value="1"/>
</dbReference>
<dbReference type="SUPFAM" id="SSF52087">
    <property type="entry name" value="CRAL/TRIO domain"/>
    <property type="match status" value="2"/>
</dbReference>
<evidence type="ECO:0000259" key="2">
    <source>
        <dbReference type="PROSITE" id="PS50191"/>
    </source>
</evidence>
<protein>
    <recommendedName>
        <fullName evidence="2">CRAL-TRIO domain-containing protein</fullName>
    </recommendedName>
</protein>
<dbReference type="InterPro" id="IPR036865">
    <property type="entry name" value="CRAL-TRIO_dom_sf"/>
</dbReference>
<evidence type="ECO:0000313" key="3">
    <source>
        <dbReference type="EMBL" id="KAJ8868674.1"/>
    </source>
</evidence>
<feature type="compositionally biased region" description="Basic and acidic residues" evidence="1">
    <location>
        <begin position="1"/>
        <end position="14"/>
    </location>
</feature>
<sequence>MKGREKREIPEKTRRPAASSDTIPSFKNPVTRPGIEPALCGWARELNRSIRSSTFQASVQPVRCSTAVDYNNGRCARACVCRWHGMLPKLTPSGYRVTVVRLSGEDSELDLAALGKRGLMVMDVCLRESRTLNNVIVFDLHGFTAAQMAKGVPSNPTMRRVLLCAQDAFPMRLAQLHFVNAPPLIEKLMAIAAPLLKAKLTKKVCVCRTMTLVGGVSSAISRSPFIPPLLHTRITSSSSALNEYVGVKVGRFVLVSIIHTVNFRRESISTCSNRYRGRTFYVHSQTETLYEYIPKDILPKEYGGNAVSMKEISDHWMKKLVKYRSWFQEEEVRSKADESKRPMKSNGFLSEMCVNDMQGSFRQLSID</sequence>
<keyword evidence="4" id="KW-1185">Reference proteome</keyword>
<feature type="domain" description="CRAL-TRIO" evidence="2">
    <location>
        <begin position="85"/>
        <end position="310"/>
    </location>
</feature>
<dbReference type="InterPro" id="IPR001251">
    <property type="entry name" value="CRAL-TRIO_dom"/>
</dbReference>
<dbReference type="Pfam" id="PF00650">
    <property type="entry name" value="CRAL_TRIO"/>
    <property type="match status" value="1"/>
</dbReference>
<reference evidence="3 4" key="1">
    <citation type="submission" date="2023-02" db="EMBL/GenBank/DDBJ databases">
        <title>LHISI_Scaffold_Assembly.</title>
        <authorList>
            <person name="Stuart O.P."/>
            <person name="Cleave R."/>
            <person name="Magrath M.J.L."/>
            <person name="Mikheyev A.S."/>
        </authorList>
    </citation>
    <scope>NUCLEOTIDE SEQUENCE [LARGE SCALE GENOMIC DNA]</scope>
    <source>
        <strain evidence="3">Daus_M_001</strain>
        <tissue evidence="3">Leg muscle</tissue>
    </source>
</reference>
<organism evidence="3 4">
    <name type="scientific">Dryococelus australis</name>
    <dbReference type="NCBI Taxonomy" id="614101"/>
    <lineage>
        <taxon>Eukaryota</taxon>
        <taxon>Metazoa</taxon>
        <taxon>Ecdysozoa</taxon>
        <taxon>Arthropoda</taxon>
        <taxon>Hexapoda</taxon>
        <taxon>Insecta</taxon>
        <taxon>Pterygota</taxon>
        <taxon>Neoptera</taxon>
        <taxon>Polyneoptera</taxon>
        <taxon>Phasmatodea</taxon>
        <taxon>Verophasmatodea</taxon>
        <taxon>Anareolatae</taxon>
        <taxon>Phasmatidae</taxon>
        <taxon>Eurycanthinae</taxon>
        <taxon>Dryococelus</taxon>
    </lineage>
</organism>
<proteinExistence type="predicted"/>
<gene>
    <name evidence="3" type="ORF">PR048_030213</name>
</gene>
<name>A0ABQ9G8B2_9NEOP</name>
<evidence type="ECO:0000256" key="1">
    <source>
        <dbReference type="SAM" id="MobiDB-lite"/>
    </source>
</evidence>
<dbReference type="Proteomes" id="UP001159363">
    <property type="component" value="Chromosome 13"/>
</dbReference>